<feature type="region of interest" description="Disordered" evidence="1">
    <location>
        <begin position="1"/>
        <end position="24"/>
    </location>
</feature>
<feature type="non-terminal residue" evidence="2">
    <location>
        <position position="112"/>
    </location>
</feature>
<dbReference type="AlphaFoldDB" id="A0A2S4PV29"/>
<comment type="caution">
    <text evidence="2">The sequence shown here is derived from an EMBL/GenBank/DDBJ whole genome shotgun (WGS) entry which is preliminary data.</text>
</comment>
<keyword evidence="3" id="KW-1185">Reference proteome</keyword>
<gene>
    <name evidence="2" type="ORF">EPUL_002308</name>
</gene>
<proteinExistence type="predicted"/>
<organism evidence="2 3">
    <name type="scientific">Erysiphe pulchra</name>
    <dbReference type="NCBI Taxonomy" id="225359"/>
    <lineage>
        <taxon>Eukaryota</taxon>
        <taxon>Fungi</taxon>
        <taxon>Dikarya</taxon>
        <taxon>Ascomycota</taxon>
        <taxon>Pezizomycotina</taxon>
        <taxon>Leotiomycetes</taxon>
        <taxon>Erysiphales</taxon>
        <taxon>Erysiphaceae</taxon>
        <taxon>Erysiphe</taxon>
    </lineage>
</organism>
<accession>A0A2S4PV29</accession>
<name>A0A2S4PV29_9PEZI</name>
<dbReference type="Proteomes" id="UP000237438">
    <property type="component" value="Unassembled WGS sequence"/>
</dbReference>
<evidence type="ECO:0000313" key="3">
    <source>
        <dbReference type="Proteomes" id="UP000237438"/>
    </source>
</evidence>
<protein>
    <submittedName>
        <fullName evidence="2">Uncharacterized protein</fullName>
    </submittedName>
</protein>
<evidence type="ECO:0000256" key="1">
    <source>
        <dbReference type="SAM" id="MobiDB-lite"/>
    </source>
</evidence>
<dbReference type="OrthoDB" id="10513819at2759"/>
<sequence>MSSLLNKLSAEAQAGPSSKPDESQTDIYEGIVIGGIIFATPDDVKSSVKESAKKSDICKLSEKLTNIEKISPLPTLKSSNWRYWYESVQRLLMLTETSAAFLPTPPRNKVST</sequence>
<dbReference type="EMBL" id="PEDP01000462">
    <property type="protein sequence ID" value="POS85898.1"/>
    <property type="molecule type" value="Genomic_DNA"/>
</dbReference>
<evidence type="ECO:0000313" key="2">
    <source>
        <dbReference type="EMBL" id="POS85898.1"/>
    </source>
</evidence>
<reference evidence="2 3" key="1">
    <citation type="submission" date="2017-10" db="EMBL/GenBank/DDBJ databases">
        <title>Development of genomic resources for the powdery mildew, Erysiphe pulchra.</title>
        <authorList>
            <person name="Wadl P.A."/>
            <person name="Mack B.M."/>
            <person name="Moore G."/>
            <person name="Beltz S.B."/>
        </authorList>
    </citation>
    <scope>NUCLEOTIDE SEQUENCE [LARGE SCALE GENOMIC DNA]</scope>
    <source>
        <strain evidence="2">Cflorida</strain>
    </source>
</reference>